<comment type="caution">
    <text evidence="8">The sequence shown here is derived from an EMBL/GenBank/DDBJ whole genome shotgun (WGS) entry which is preliminary data.</text>
</comment>
<feature type="compositionally biased region" description="Low complexity" evidence="6">
    <location>
        <begin position="67"/>
        <end position="81"/>
    </location>
</feature>
<proteinExistence type="inferred from homology"/>
<evidence type="ECO:0000256" key="1">
    <source>
        <dbReference type="ARBA" id="ARBA00006271"/>
    </source>
</evidence>
<dbReference type="EMBL" id="JAPDRL010000006">
    <property type="protein sequence ID" value="KAJ9668628.1"/>
    <property type="molecule type" value="Genomic_DNA"/>
</dbReference>
<keyword evidence="9" id="KW-1185">Reference proteome</keyword>
<evidence type="ECO:0000256" key="4">
    <source>
        <dbReference type="ARBA" id="ARBA00023125"/>
    </source>
</evidence>
<feature type="compositionally biased region" description="Basic residues" evidence="6">
    <location>
        <begin position="7"/>
        <end position="17"/>
    </location>
</feature>
<feature type="region of interest" description="Disordered" evidence="6">
    <location>
        <begin position="1"/>
        <end position="90"/>
    </location>
</feature>
<evidence type="ECO:0000256" key="6">
    <source>
        <dbReference type="SAM" id="MobiDB-lite"/>
    </source>
</evidence>
<name>A0ABQ9P3I7_9PEZI</name>
<keyword evidence="2" id="KW-0547">Nucleotide-binding</keyword>
<evidence type="ECO:0000313" key="8">
    <source>
        <dbReference type="EMBL" id="KAJ9668628.1"/>
    </source>
</evidence>
<dbReference type="PANTHER" id="PTHR11361">
    <property type="entry name" value="DNA MISMATCH REPAIR PROTEIN MUTS FAMILY MEMBER"/>
    <property type="match status" value="1"/>
</dbReference>
<dbReference type="Gene3D" id="3.40.50.300">
    <property type="entry name" value="P-loop containing nucleotide triphosphate hydrolases"/>
    <property type="match status" value="1"/>
</dbReference>
<evidence type="ECO:0000256" key="5">
    <source>
        <dbReference type="SAM" id="Coils"/>
    </source>
</evidence>
<dbReference type="InterPro" id="IPR000432">
    <property type="entry name" value="DNA_mismatch_repair_MutS_C"/>
</dbReference>
<accession>A0ABQ9P3I7</accession>
<feature type="domain" description="DNA mismatch repair proteins mutS family" evidence="7">
    <location>
        <begin position="797"/>
        <end position="813"/>
    </location>
</feature>
<evidence type="ECO:0000256" key="2">
    <source>
        <dbReference type="ARBA" id="ARBA00022741"/>
    </source>
</evidence>
<protein>
    <submittedName>
        <fullName evidence="8">Chaperone ATPase hsp78</fullName>
    </submittedName>
</protein>
<dbReference type="SUPFAM" id="SSF52540">
    <property type="entry name" value="P-loop containing nucleoside triphosphate hydrolases"/>
    <property type="match status" value="1"/>
</dbReference>
<feature type="region of interest" description="Disordered" evidence="6">
    <location>
        <begin position="682"/>
        <end position="714"/>
    </location>
</feature>
<dbReference type="Pfam" id="PF00488">
    <property type="entry name" value="MutS_V"/>
    <property type="match status" value="1"/>
</dbReference>
<keyword evidence="5" id="KW-0175">Coiled coil</keyword>
<sequence>MAPFKVPSKKARTHPKPSSRSSQSRQSSVSRSSTPRTYTPRSSQPPQTPRAARRRVQIAAPQRARVTESASASTAGEAAPNRAEDEEDADADTLDEVVCAIDIRGRGTVGCSYYVAREEKLYFMEDVQLGGVDVVDALKPYIDPTIILVSTRVDDAVIDRLDPELRSRGSVAGDMRPSGEFAYGSAKNKLLNLKIGYEDGPQITYVTPGDVLPTEGYEADGGGFAGRQGQLLRLSGWIDVESRLTVGCAGAVLSYLQRRRAAAYLPGDRDSGAFFRVSTVEMFTLSGSMFINADTLLSLQVMQPEIHPHVHNQGPIKANSGSKEGLSVYGLFHFLASTPQGRYLLRQYFLRPSLNLQVINERLDTISVFFQPENATPLDTLVKNLRSIKNIRLVMINLRKGISGGSGKGGGVARGAWSSIRQFVFHALKIRDTFQDVVGADRLAIRNKVSPNYSLRDVLEKFEGYHLAQIGRKISEVVDFDESAEQQRTVVLRGVNDELDNLKQVYDGIENLLSEAARSIASKLPPNAMPPEAQLNVIFFPQIGFLIAVPVDEQTGQGVYAGTLWKRIFTTGATVYYKSPQMQEMDERFGDIYGLICDKEIEIIHELAQAILEYEDLLTTVSDTCGELDSLLALTQGAKNHKLVRPRMTEENIIKIKAGRHPLQELTVPAYVPNDTFLVGGQGPQLPQDVDMESSSKTADPESPAAVTASQAPNGPSMLLMTGPNYSGKSVYLKQVALIVYMAHVGSFVPAESARIGVTDKILTRIATRESVSRIQSAFMIDLQQVSLALSLATHRSLLIIDEFGKGTESSDGAGLACGVFEYLLGLGDDCPKVLGATHFYEIFESGHLKPSPRLGFAHMQVRLNKEAAEVGDQVTYLYNLEKGRSMSSLGTCCAAMNGISPEIVRRAEELILLSARGEDLVAACATMPEAEAAELEEAEQIARDFLKADVIDDPRKFLGDIFTILATTDSRS</sequence>
<evidence type="ECO:0000313" key="9">
    <source>
        <dbReference type="Proteomes" id="UP001172684"/>
    </source>
</evidence>
<dbReference type="InterPro" id="IPR036187">
    <property type="entry name" value="DNA_mismatch_repair_MutS_sf"/>
</dbReference>
<evidence type="ECO:0000256" key="3">
    <source>
        <dbReference type="ARBA" id="ARBA00022840"/>
    </source>
</evidence>
<dbReference type="SMART" id="SM00533">
    <property type="entry name" value="MUTSd"/>
    <property type="match status" value="1"/>
</dbReference>
<reference evidence="8" key="1">
    <citation type="submission" date="2022-10" db="EMBL/GenBank/DDBJ databases">
        <title>Culturing micro-colonial fungi from biological soil crusts in the Mojave desert and describing Neophaeococcomyces mojavensis, and introducing the new genera and species Taxawa tesnikishii.</title>
        <authorList>
            <person name="Kurbessoian T."/>
            <person name="Stajich J.E."/>
        </authorList>
    </citation>
    <scope>NUCLEOTIDE SEQUENCE</scope>
    <source>
        <strain evidence="8">TK_1</strain>
    </source>
</reference>
<dbReference type="Proteomes" id="UP001172684">
    <property type="component" value="Unassembled WGS sequence"/>
</dbReference>
<feature type="compositionally biased region" description="Low complexity" evidence="6">
    <location>
        <begin position="18"/>
        <end position="45"/>
    </location>
</feature>
<evidence type="ECO:0000259" key="7">
    <source>
        <dbReference type="PROSITE" id="PS00486"/>
    </source>
</evidence>
<dbReference type="Pfam" id="PF05192">
    <property type="entry name" value="MutS_III"/>
    <property type="match status" value="1"/>
</dbReference>
<keyword evidence="4" id="KW-0238">DNA-binding</keyword>
<dbReference type="PROSITE" id="PS00486">
    <property type="entry name" value="DNA_MISMATCH_REPAIR_2"/>
    <property type="match status" value="1"/>
</dbReference>
<gene>
    <name evidence="8" type="primary">HSP78_2</name>
    <name evidence="8" type="ORF">H2201_001270</name>
</gene>
<feature type="coiled-coil region" evidence="5">
    <location>
        <begin position="492"/>
        <end position="519"/>
    </location>
</feature>
<comment type="similarity">
    <text evidence="1">Belongs to the DNA mismatch repair MutS family.</text>
</comment>
<dbReference type="Gene3D" id="1.10.1420.10">
    <property type="match status" value="1"/>
</dbReference>
<dbReference type="CDD" id="cd03281">
    <property type="entry name" value="ABC_MSH5_euk"/>
    <property type="match status" value="1"/>
</dbReference>
<keyword evidence="3" id="KW-0067">ATP-binding</keyword>
<dbReference type="InterPro" id="IPR027417">
    <property type="entry name" value="P-loop_NTPase"/>
</dbReference>
<dbReference type="InterPro" id="IPR007696">
    <property type="entry name" value="DNA_mismatch_repair_MutS_core"/>
</dbReference>
<dbReference type="SMART" id="SM00534">
    <property type="entry name" value="MUTSac"/>
    <property type="match status" value="1"/>
</dbReference>
<dbReference type="InterPro" id="IPR045076">
    <property type="entry name" value="MutS"/>
</dbReference>
<dbReference type="PANTHER" id="PTHR11361:SF20">
    <property type="entry name" value="MUTS PROTEIN HOMOLOG 5"/>
    <property type="match status" value="1"/>
</dbReference>
<organism evidence="8 9">
    <name type="scientific">Coniosporium apollinis</name>
    <dbReference type="NCBI Taxonomy" id="61459"/>
    <lineage>
        <taxon>Eukaryota</taxon>
        <taxon>Fungi</taxon>
        <taxon>Dikarya</taxon>
        <taxon>Ascomycota</taxon>
        <taxon>Pezizomycotina</taxon>
        <taxon>Dothideomycetes</taxon>
        <taxon>Dothideomycetes incertae sedis</taxon>
        <taxon>Coniosporium</taxon>
    </lineage>
</organism>
<dbReference type="SUPFAM" id="SSF48334">
    <property type="entry name" value="DNA repair protein MutS, domain III"/>
    <property type="match status" value="1"/>
</dbReference>